<keyword evidence="1" id="KW-1133">Transmembrane helix</keyword>
<reference evidence="3" key="1">
    <citation type="journal article" date="2019" name="Int. J. Syst. Evol. Microbiol.">
        <title>The Global Catalogue of Microorganisms (GCM) 10K type strain sequencing project: providing services to taxonomists for standard genome sequencing and annotation.</title>
        <authorList>
            <consortium name="The Broad Institute Genomics Platform"/>
            <consortium name="The Broad Institute Genome Sequencing Center for Infectious Disease"/>
            <person name="Wu L."/>
            <person name="Ma J."/>
        </authorList>
    </citation>
    <scope>NUCLEOTIDE SEQUENCE [LARGE SCALE GENOMIC DNA]</scope>
    <source>
        <strain evidence="3">KCTC 52490</strain>
    </source>
</reference>
<sequence>MGLCASPLFFILTLTIIDSINRSAPGQDPGLSASLLLGVSMVGVVFITTGGLAWYYAGHGYLRPIQILTALMLKATALLL</sequence>
<keyword evidence="1" id="KW-0812">Transmembrane</keyword>
<gene>
    <name evidence="2" type="ORF">ACFS25_20165</name>
</gene>
<organism evidence="2 3">
    <name type="scientific">Spirosoma flavum</name>
    <dbReference type="NCBI Taxonomy" id="2048557"/>
    <lineage>
        <taxon>Bacteria</taxon>
        <taxon>Pseudomonadati</taxon>
        <taxon>Bacteroidota</taxon>
        <taxon>Cytophagia</taxon>
        <taxon>Cytophagales</taxon>
        <taxon>Cytophagaceae</taxon>
        <taxon>Spirosoma</taxon>
    </lineage>
</organism>
<dbReference type="EMBL" id="JBHUOM010000021">
    <property type="protein sequence ID" value="MFD2936109.1"/>
    <property type="molecule type" value="Genomic_DNA"/>
</dbReference>
<evidence type="ECO:0000313" key="2">
    <source>
        <dbReference type="EMBL" id="MFD2936109.1"/>
    </source>
</evidence>
<dbReference type="RefSeq" id="WP_381504620.1">
    <property type="nucleotide sequence ID" value="NZ_JBHUOM010000021.1"/>
</dbReference>
<protein>
    <submittedName>
        <fullName evidence="2">Uncharacterized protein</fullName>
    </submittedName>
</protein>
<keyword evidence="3" id="KW-1185">Reference proteome</keyword>
<accession>A0ABW6APX8</accession>
<evidence type="ECO:0000256" key="1">
    <source>
        <dbReference type="SAM" id="Phobius"/>
    </source>
</evidence>
<evidence type="ECO:0000313" key="3">
    <source>
        <dbReference type="Proteomes" id="UP001597512"/>
    </source>
</evidence>
<dbReference type="Proteomes" id="UP001597512">
    <property type="component" value="Unassembled WGS sequence"/>
</dbReference>
<feature type="transmembrane region" description="Helical" evidence="1">
    <location>
        <begin position="35"/>
        <end position="57"/>
    </location>
</feature>
<name>A0ABW6APX8_9BACT</name>
<proteinExistence type="predicted"/>
<comment type="caution">
    <text evidence="2">The sequence shown here is derived from an EMBL/GenBank/DDBJ whole genome shotgun (WGS) entry which is preliminary data.</text>
</comment>
<keyword evidence="1" id="KW-0472">Membrane</keyword>